<sequence length="189" mass="21162">MVEALTPLDKANVLRLLWTSDGSTLAPESRSLWWGYNGQTEGVVQPWGWLAAIHPADRKQVRQQWATAVNSTRMFTTHYRLGTADEYDQVVHMICVPLFKDAGTLDGWVSWLSKEREPGFTTSPAIALEKFLSGGIIEQAPWAWSVSPLISPYYKSMSAIASSWAILRENYSGGACMIFCLLMPKLYSI</sequence>
<reference evidence="2" key="1">
    <citation type="submission" date="2018-12" db="EMBL/GenBank/DDBJ databases">
        <title>Tengunoibacter tsumagoiensis gen. nov., sp. nov., Dictyobacter kobayashii sp. nov., D. alpinus sp. nov., and D. joshuensis sp. nov. and description of Dictyobacteraceae fam. nov. within the order Ktedonobacterales isolated from Tengu-no-mugimeshi.</title>
        <authorList>
            <person name="Wang C.M."/>
            <person name="Zheng Y."/>
            <person name="Sakai Y."/>
            <person name="Toyoda A."/>
            <person name="Minakuchi Y."/>
            <person name="Abe K."/>
            <person name="Yokota A."/>
            <person name="Yabe S."/>
        </authorList>
    </citation>
    <scope>NUCLEOTIDE SEQUENCE [LARGE SCALE GENOMIC DNA]</scope>
    <source>
        <strain evidence="2">Uno11</strain>
    </source>
</reference>
<protein>
    <submittedName>
        <fullName evidence="1">Uncharacterized protein</fullName>
    </submittedName>
</protein>
<dbReference type="Gene3D" id="3.30.450.20">
    <property type="entry name" value="PAS domain"/>
    <property type="match status" value="1"/>
</dbReference>
<dbReference type="AlphaFoldDB" id="A0A402ARV7"/>
<dbReference type="CDD" id="cd00130">
    <property type="entry name" value="PAS"/>
    <property type="match status" value="1"/>
</dbReference>
<dbReference type="OrthoDB" id="9815750at2"/>
<keyword evidence="2" id="KW-1185">Reference proteome</keyword>
<dbReference type="InterPro" id="IPR035965">
    <property type="entry name" value="PAS-like_dom_sf"/>
</dbReference>
<proteinExistence type="predicted"/>
<evidence type="ECO:0000313" key="1">
    <source>
        <dbReference type="EMBL" id="GCE21834.1"/>
    </source>
</evidence>
<comment type="caution">
    <text evidence="1">The sequence shown here is derived from an EMBL/GenBank/DDBJ whole genome shotgun (WGS) entry which is preliminary data.</text>
</comment>
<dbReference type="Proteomes" id="UP000287188">
    <property type="component" value="Unassembled WGS sequence"/>
</dbReference>
<name>A0A402ARV7_9CHLR</name>
<gene>
    <name evidence="1" type="ORF">KDK_56340</name>
</gene>
<dbReference type="SUPFAM" id="SSF55785">
    <property type="entry name" value="PYP-like sensor domain (PAS domain)"/>
    <property type="match status" value="1"/>
</dbReference>
<dbReference type="EMBL" id="BIFS01000001">
    <property type="protein sequence ID" value="GCE21834.1"/>
    <property type="molecule type" value="Genomic_DNA"/>
</dbReference>
<evidence type="ECO:0000313" key="2">
    <source>
        <dbReference type="Proteomes" id="UP000287188"/>
    </source>
</evidence>
<dbReference type="InterPro" id="IPR000014">
    <property type="entry name" value="PAS"/>
</dbReference>
<organism evidence="1 2">
    <name type="scientific">Dictyobacter kobayashii</name>
    <dbReference type="NCBI Taxonomy" id="2014872"/>
    <lineage>
        <taxon>Bacteria</taxon>
        <taxon>Bacillati</taxon>
        <taxon>Chloroflexota</taxon>
        <taxon>Ktedonobacteria</taxon>
        <taxon>Ktedonobacterales</taxon>
        <taxon>Dictyobacteraceae</taxon>
        <taxon>Dictyobacter</taxon>
    </lineage>
</organism>
<accession>A0A402ARV7</accession>